<comment type="caution">
    <text evidence="2">The sequence shown here is derived from an EMBL/GenBank/DDBJ whole genome shotgun (WGS) entry which is preliminary data.</text>
</comment>
<dbReference type="PROSITE" id="PS50878">
    <property type="entry name" value="RT_POL"/>
    <property type="match status" value="1"/>
</dbReference>
<evidence type="ECO:0000313" key="2">
    <source>
        <dbReference type="EMBL" id="MSR92600.1"/>
    </source>
</evidence>
<keyword evidence="2" id="KW-0548">Nucleotidyltransferase</keyword>
<dbReference type="AlphaFoldDB" id="A0A7X2N1L2"/>
<accession>A0A7X2N1L2</accession>
<proteinExistence type="predicted"/>
<reference evidence="2 3" key="1">
    <citation type="submission" date="2019-08" db="EMBL/GenBank/DDBJ databases">
        <title>In-depth cultivation of the pig gut microbiome towards novel bacterial diversity and tailored functional studies.</title>
        <authorList>
            <person name="Wylensek D."/>
            <person name="Hitch T.C.A."/>
            <person name="Clavel T."/>
        </authorList>
    </citation>
    <scope>NUCLEOTIDE SEQUENCE [LARGE SCALE GENOMIC DNA]</scope>
    <source>
        <strain evidence="2 3">WCA-383-APC-5B</strain>
    </source>
</reference>
<evidence type="ECO:0000259" key="1">
    <source>
        <dbReference type="PROSITE" id="PS50878"/>
    </source>
</evidence>
<keyword evidence="2" id="KW-0695">RNA-directed DNA polymerase</keyword>
<organism evidence="2 3">
    <name type="scientific">Inconstantimicrobium porci</name>
    <dbReference type="NCBI Taxonomy" id="2652291"/>
    <lineage>
        <taxon>Bacteria</taxon>
        <taxon>Bacillati</taxon>
        <taxon>Bacillota</taxon>
        <taxon>Clostridia</taxon>
        <taxon>Eubacteriales</taxon>
        <taxon>Clostridiaceae</taxon>
        <taxon>Inconstantimicrobium</taxon>
    </lineage>
</organism>
<dbReference type="EMBL" id="VULX01000039">
    <property type="protein sequence ID" value="MSR92600.1"/>
    <property type="molecule type" value="Genomic_DNA"/>
</dbReference>
<dbReference type="CDD" id="cd01646">
    <property type="entry name" value="RT_Bac_retron_I"/>
    <property type="match status" value="1"/>
</dbReference>
<gene>
    <name evidence="2" type="ORF">FYJ33_14800</name>
</gene>
<dbReference type="RefSeq" id="WP_154532640.1">
    <property type="nucleotide sequence ID" value="NZ_VULX01000039.1"/>
</dbReference>
<protein>
    <submittedName>
        <fullName evidence="2">RNA-directed DNA polymerase</fullName>
    </submittedName>
</protein>
<dbReference type="Pfam" id="PF00078">
    <property type="entry name" value="RVT_1"/>
    <property type="match status" value="1"/>
</dbReference>
<feature type="domain" description="Reverse transcriptase" evidence="1">
    <location>
        <begin position="56"/>
        <end position="333"/>
    </location>
</feature>
<dbReference type="Proteomes" id="UP000460287">
    <property type="component" value="Unassembled WGS sequence"/>
</dbReference>
<keyword evidence="3" id="KW-1185">Reference proteome</keyword>
<evidence type="ECO:0000313" key="3">
    <source>
        <dbReference type="Proteomes" id="UP000460287"/>
    </source>
</evidence>
<keyword evidence="2" id="KW-0808">Transferase</keyword>
<dbReference type="InterPro" id="IPR000477">
    <property type="entry name" value="RT_dom"/>
</dbReference>
<sequence>MKYKNMKRNDLDIIITDLMPVEVPKIFTVKYYYDYLHDNKKVLLDIIKDIKLTKDTNNKFIFNKGWHASALKFNIIKPNNDFRTLSIMNPLSMIEIYIFISIYNKEVVNCLSKPVFSIRYHCKNNDLYYKKAKNGVVQYECLDNRNSLEASGTFFSIKPFNRITEFYLSDKWFELNNKFRYYCKTDYKACFDSIYTHVFNWLITDGVVDARKFRNNHLYSVIDRLLQNINSSITNGILVGPEFSRMIAEILLQNIDSQVYEELVKSNYIKGVDYEICRYVDDIFIFTNSQELIDYIMSLFKNISAKYQLRLNELKYDKGTLPHIWNEWIDDSRKFVEQFNKRIFYSYNEVTENSDYIIKARNLEKINIISNIKQQFINIITTHYSERQKIVSYVMKAISNQVIRTDKKDLFNKNVTDKGVSRFYDLVFNFYSFAPTFSNTDKLTSIVYMIEKDIGTVRNKRALEEIINKYDYIIINNNLEDIVDFILLIASYKIELNNNIEKNIWEKLERKNNPLLFSVFLIYSTYNSQYCDKVSNKIGEKILQNIDKIQKDASFLLYKEVWWIFIFYDCKYINSNIRSILKKIIIDLENKINNDELTSSDKCKKLVLNFFSQSDSYKFINWDMNKEELLESAVFNTYERTLFNNNRGSYYYDSEY</sequence>
<dbReference type="GO" id="GO:0003964">
    <property type="term" value="F:RNA-directed DNA polymerase activity"/>
    <property type="evidence" value="ECO:0007669"/>
    <property type="project" value="UniProtKB-KW"/>
</dbReference>
<name>A0A7X2N1L2_9CLOT</name>